<dbReference type="PANTHER" id="PTHR12965">
    <property type="entry name" value="VACUOLAR PROTEIN SORTING 54"/>
    <property type="match status" value="1"/>
</dbReference>
<keyword evidence="5" id="KW-0333">Golgi apparatus</keyword>
<comment type="subcellular location">
    <subcellularLocation>
        <location evidence="1">Golgi apparatus</location>
        <location evidence="1">trans-Golgi network</location>
    </subcellularLocation>
</comment>
<protein>
    <recommendedName>
        <fullName evidence="7">Vacuolar protein sorting-associated protein 54 C-terminal domain-containing protein</fullName>
    </recommendedName>
</protein>
<dbReference type="GO" id="GO:0000938">
    <property type="term" value="C:GARP complex"/>
    <property type="evidence" value="ECO:0007669"/>
    <property type="project" value="InterPro"/>
</dbReference>
<keyword evidence="9" id="KW-1185">Reference proteome</keyword>
<evidence type="ECO:0000256" key="5">
    <source>
        <dbReference type="ARBA" id="ARBA00023034"/>
    </source>
</evidence>
<organism evidence="8 9">
    <name type="scientific">Penicillium flavigenum</name>
    <dbReference type="NCBI Taxonomy" id="254877"/>
    <lineage>
        <taxon>Eukaryota</taxon>
        <taxon>Fungi</taxon>
        <taxon>Dikarya</taxon>
        <taxon>Ascomycota</taxon>
        <taxon>Pezizomycotina</taxon>
        <taxon>Eurotiomycetes</taxon>
        <taxon>Eurotiomycetidae</taxon>
        <taxon>Eurotiales</taxon>
        <taxon>Aspergillaceae</taxon>
        <taxon>Penicillium</taxon>
    </lineage>
</organism>
<evidence type="ECO:0000256" key="1">
    <source>
        <dbReference type="ARBA" id="ARBA00004601"/>
    </source>
</evidence>
<evidence type="ECO:0000256" key="2">
    <source>
        <dbReference type="ARBA" id="ARBA00009150"/>
    </source>
</evidence>
<name>A0A1V6SUU9_9EURO</name>
<dbReference type="EMBL" id="MLQL01000023">
    <property type="protein sequence ID" value="OQE17782.1"/>
    <property type="molecule type" value="Genomic_DNA"/>
</dbReference>
<dbReference type="InterPro" id="IPR012501">
    <property type="entry name" value="Vps54_C"/>
</dbReference>
<dbReference type="GO" id="GO:0019905">
    <property type="term" value="F:syntaxin binding"/>
    <property type="evidence" value="ECO:0007669"/>
    <property type="project" value="TreeGrafter"/>
</dbReference>
<sequence>MVNDISTLLLDYLKLYNSRTQQLILGAGAKITAGLTNTNTKHLALASQSLSFFIALIPYVRECVRRRLSITGSGMAEYDREMNKIKWDDKDEVQRNVSPHIETLTNEALTLQRVLSKYMPALNVSMIVGQVFTSYKEQWSKAFEVAAIRTEAGKARLLLDVELLESKLSKIDGGEELGAHIINTVKAK</sequence>
<dbReference type="PANTHER" id="PTHR12965:SF0">
    <property type="entry name" value="VACUOLAR PROTEIN SORTING-ASSOCIATED PROTEIN 54"/>
    <property type="match status" value="1"/>
</dbReference>
<comment type="caution">
    <text evidence="8">The sequence shown here is derived from an EMBL/GenBank/DDBJ whole genome shotgun (WGS) entry which is preliminary data.</text>
</comment>
<evidence type="ECO:0000313" key="8">
    <source>
        <dbReference type="EMBL" id="OQE17782.1"/>
    </source>
</evidence>
<dbReference type="GO" id="GO:0006896">
    <property type="term" value="P:Golgi to vacuole transport"/>
    <property type="evidence" value="ECO:0007669"/>
    <property type="project" value="TreeGrafter"/>
</dbReference>
<dbReference type="GO" id="GO:0042147">
    <property type="term" value="P:retrograde transport, endosome to Golgi"/>
    <property type="evidence" value="ECO:0007669"/>
    <property type="project" value="InterPro"/>
</dbReference>
<dbReference type="GO" id="GO:0015031">
    <property type="term" value="P:protein transport"/>
    <property type="evidence" value="ECO:0007669"/>
    <property type="project" value="UniProtKB-KW"/>
</dbReference>
<dbReference type="AlphaFoldDB" id="A0A1V6SUU9"/>
<evidence type="ECO:0000256" key="3">
    <source>
        <dbReference type="ARBA" id="ARBA00022448"/>
    </source>
</evidence>
<feature type="domain" description="Vacuolar protein sorting-associated protein 54 C-terminal" evidence="7">
    <location>
        <begin position="1"/>
        <end position="100"/>
    </location>
</feature>
<keyword evidence="6" id="KW-0175">Coiled coil</keyword>
<dbReference type="STRING" id="254877.A0A1V6SUU9"/>
<reference evidence="9" key="1">
    <citation type="journal article" date="2017" name="Nat. Microbiol.">
        <title>Global analysis of biosynthetic gene clusters reveals vast potential of secondary metabolite production in Penicillium species.</title>
        <authorList>
            <person name="Nielsen J.C."/>
            <person name="Grijseels S."/>
            <person name="Prigent S."/>
            <person name="Ji B."/>
            <person name="Dainat J."/>
            <person name="Nielsen K.F."/>
            <person name="Frisvad J.C."/>
            <person name="Workman M."/>
            <person name="Nielsen J."/>
        </authorList>
    </citation>
    <scope>NUCLEOTIDE SEQUENCE [LARGE SCALE GENOMIC DNA]</scope>
    <source>
        <strain evidence="9">IBT 14082</strain>
    </source>
</reference>
<evidence type="ECO:0000256" key="4">
    <source>
        <dbReference type="ARBA" id="ARBA00022927"/>
    </source>
</evidence>
<evidence type="ECO:0000313" key="9">
    <source>
        <dbReference type="Proteomes" id="UP000191342"/>
    </source>
</evidence>
<accession>A0A1V6SUU9</accession>
<dbReference type="GO" id="GO:0005829">
    <property type="term" value="C:cytosol"/>
    <property type="evidence" value="ECO:0007669"/>
    <property type="project" value="GOC"/>
</dbReference>
<dbReference type="Pfam" id="PF07928">
    <property type="entry name" value="Vps54"/>
    <property type="match status" value="1"/>
</dbReference>
<keyword evidence="3" id="KW-0813">Transport</keyword>
<dbReference type="Proteomes" id="UP000191342">
    <property type="component" value="Unassembled WGS sequence"/>
</dbReference>
<evidence type="ECO:0000256" key="6">
    <source>
        <dbReference type="ARBA" id="ARBA00023054"/>
    </source>
</evidence>
<dbReference type="OrthoDB" id="10259024at2759"/>
<proteinExistence type="inferred from homology"/>
<keyword evidence="4" id="KW-0653">Protein transport</keyword>
<evidence type="ECO:0000259" key="7">
    <source>
        <dbReference type="Pfam" id="PF07928"/>
    </source>
</evidence>
<gene>
    <name evidence="8" type="ORF">PENFLA_c023G05142</name>
</gene>
<dbReference type="InterPro" id="IPR039745">
    <property type="entry name" value="Vps54"/>
</dbReference>
<comment type="similarity">
    <text evidence="2">Belongs to the VPS54 family.</text>
</comment>